<feature type="chain" id="PRO_5045408243" evidence="2">
    <location>
        <begin position="27"/>
        <end position="290"/>
    </location>
</feature>
<feature type="region of interest" description="Disordered" evidence="1">
    <location>
        <begin position="245"/>
        <end position="290"/>
    </location>
</feature>
<dbReference type="Proteomes" id="UP001523401">
    <property type="component" value="Unassembled WGS sequence"/>
</dbReference>
<dbReference type="Pfam" id="PF04366">
    <property type="entry name" value="Ysc84"/>
    <property type="match status" value="1"/>
</dbReference>
<reference evidence="4 5" key="1">
    <citation type="submission" date="2022-06" db="EMBL/GenBank/DDBJ databases">
        <title>Whole-genome of Asaia lannensis strain LMG 27011T.</title>
        <authorList>
            <person name="Sombolestani A."/>
        </authorList>
    </citation>
    <scope>NUCLEOTIDE SEQUENCE [LARGE SCALE GENOMIC DNA]</scope>
    <source>
        <strain evidence="4 5">NBRC 102526</strain>
    </source>
</reference>
<protein>
    <submittedName>
        <fullName evidence="4">Lipid-binding SYLF domain-containing protein</fullName>
    </submittedName>
</protein>
<dbReference type="InterPro" id="IPR007461">
    <property type="entry name" value="Ysc84_actin-binding"/>
</dbReference>
<keyword evidence="5" id="KW-1185">Reference proteome</keyword>
<dbReference type="RefSeq" id="WP_252849567.1">
    <property type="nucleotide sequence ID" value="NZ_BAPW01000015.1"/>
</dbReference>
<gene>
    <name evidence="4" type="ORF">NF685_10610</name>
</gene>
<dbReference type="CDD" id="cd11524">
    <property type="entry name" value="SYLF"/>
    <property type="match status" value="1"/>
</dbReference>
<dbReference type="PANTHER" id="PTHR15629:SF2">
    <property type="entry name" value="SH3 DOMAIN-CONTAINING YSC84-LIKE PROTEIN 1"/>
    <property type="match status" value="1"/>
</dbReference>
<evidence type="ECO:0000256" key="1">
    <source>
        <dbReference type="SAM" id="MobiDB-lite"/>
    </source>
</evidence>
<evidence type="ECO:0000313" key="4">
    <source>
        <dbReference type="EMBL" id="MCO6160479.1"/>
    </source>
</evidence>
<evidence type="ECO:0000259" key="3">
    <source>
        <dbReference type="Pfam" id="PF04366"/>
    </source>
</evidence>
<dbReference type="EMBL" id="JAMXQU010000007">
    <property type="protein sequence ID" value="MCO6160479.1"/>
    <property type="molecule type" value="Genomic_DNA"/>
</dbReference>
<evidence type="ECO:0000313" key="5">
    <source>
        <dbReference type="Proteomes" id="UP001523401"/>
    </source>
</evidence>
<organism evidence="4 5">
    <name type="scientific">Asaia lannensis NBRC 102526</name>
    <dbReference type="NCBI Taxonomy" id="1307926"/>
    <lineage>
        <taxon>Bacteria</taxon>
        <taxon>Pseudomonadati</taxon>
        <taxon>Pseudomonadota</taxon>
        <taxon>Alphaproteobacteria</taxon>
        <taxon>Acetobacterales</taxon>
        <taxon>Acetobacteraceae</taxon>
        <taxon>Asaia</taxon>
    </lineage>
</organism>
<dbReference type="PANTHER" id="PTHR15629">
    <property type="entry name" value="SH3YL1 PROTEIN"/>
    <property type="match status" value="1"/>
</dbReference>
<sequence length="290" mass="29579">MVSFPCRLIASTVLLATGLTALPATAATKQQALIDRATLAVQDIFQGTNPNSRAQRYLAKARAVMVCPSVFRMSIVFGGAGGGCLLLSRDARGSWSDPAFYTLSSASMGIQLGVESSELMFFVMSDRGLQALLDSQFKFSAGASASFANMGSGIESGSAGATNTDILALQKSSGLFAGASLGGSKLTVDSGSNRAFYNQPVGPEDIVISMRVNNTGADPLRRVLMQVVQQQGAATQGVTGASTASAASGAASASGGAVGNSPYPSNYDSSKSYSSQSHGAIKSESLSAPK</sequence>
<name>A0ABT1CJS9_9PROT</name>
<feature type="compositionally biased region" description="Low complexity" evidence="1">
    <location>
        <begin position="245"/>
        <end position="277"/>
    </location>
</feature>
<proteinExistence type="predicted"/>
<keyword evidence="2" id="KW-0732">Signal</keyword>
<evidence type="ECO:0000256" key="2">
    <source>
        <dbReference type="SAM" id="SignalP"/>
    </source>
</evidence>
<comment type="caution">
    <text evidence="4">The sequence shown here is derived from an EMBL/GenBank/DDBJ whole genome shotgun (WGS) entry which is preliminary data.</text>
</comment>
<feature type="signal peptide" evidence="2">
    <location>
        <begin position="1"/>
        <end position="26"/>
    </location>
</feature>
<feature type="domain" description="Ysc84 actin-binding" evidence="3">
    <location>
        <begin position="105"/>
        <end position="226"/>
    </location>
</feature>
<dbReference type="InterPro" id="IPR051702">
    <property type="entry name" value="SH3_domain_YSC84-like"/>
</dbReference>
<accession>A0ABT1CJS9</accession>